<comment type="caution">
    <text evidence="6">The sequence shown here is derived from an EMBL/GenBank/DDBJ whole genome shotgun (WGS) entry which is preliminary data.</text>
</comment>
<evidence type="ECO:0000256" key="4">
    <source>
        <dbReference type="ARBA" id="ARBA00023136"/>
    </source>
</evidence>
<sequence>MATQSRQGARKALLGILLLLLGAILVLRTSMAWDAACTLARRQLPELLGLDVGIGQCELDPLGQRVILRGLSLFTPGTETPLFAADMAEVRLGFIRPLSGKLTLELVRVQRPRVVLDLSRPSSTPREASDSCVLAPLERLRISRLALTGAQVRLALPGGRRVEVTDLDVEWKDRWGVAEFDVEAQRGKVVLGPEGGEVPLRRLVLSGSLDVDSELVEFNRAEVTLDEVSVSFSGRVESLCEPQLALDAQVFLPLSTLSRTGVLPRPASGHLWSRLTVTGAPAAPHVSMELSGSNLAYDRFGPSSLSARLLYSGDQIRVEELTVPVGNGRVEVRGLARLVPGFPVQLDVATYDASLGRILAQAGLKGSWVDFPATLTGRLTGSLLPRFQLAGDVDLRTGRFVMATHAFDAPEKKGLTLLAFEQGRVQTQVKILPDRVSFTDARLESGRSKMSADVTLFYDTARGLEVRGQGDLELSDYGAIAELAWAGRGTAGFSVVGPYNDVRLDANVSLRDFTFWGFGLGVLQGKVAYEDGVLSFPALSGQKGRTPYFGKAALTFGSSLHARAEVNVPQGRTEDLMDIIAGLHPNMALLQGTLAGAVSGRVEFDSPVDRFEGLVALDFKDTTYYGRRVGNGSTRLRFVDGKAMVLERTVLEGPLGRSWAEGTFTFAGGLDYRFGGENLSLAEMVGPELAEQMGMQGQLTLEGRVEGTSEVPVTVASLRSPRVTFADRDLGELFLESKLEGRDLEISGKPFQDASGSLLMKVKEPFPFEASVTLVLPEIRPLLPKGVMTQGVSGALSAYLSAQGNMRNLEAMQVSGTVDKLTLSQGPLSGQNEGPIVLSYAGGRLEVQSFAFRGPETELSATGWVGPRTLDLNMRGALDLRLLEALSPELERTAGKMAFQVQATGPLEKPSLAGDAEVTDARLSLRGRPVTLRSVSGRATFTDQWVLLKGFRGLLNEGAVTASGELVLKQLQLDKVSLVAELENVTYRVLDDLPVVTSGALQLTGTPDALLLAGDVDVLRLRYQKGLDLDSVLKNLGRRSVLPTSAEKPREFLSFDVRTHLKDVRVDNNLARARLMGDLRLTGTNVRPGLLGRVEAAEGSQMFFRNNQFSISEGQVEFRERYGIDMVFDVRAQTLVREYTVKVHAFGRPADPQVLFSSEPSLAEGDVLSLLTLGVTSTDKETAASASAGLAAEALFNASGLDRQMKRFLPSNSILKDLSFQISTTYNDATRQAEPTAQLESKILSDQLKIGMTQPVSGRGTRARAEYRFDNRLSAQAQWDNENNEAALGNLGLELKLSWEVE</sequence>
<name>A0ABT5D7W9_9BACT</name>
<evidence type="ECO:0000313" key="6">
    <source>
        <dbReference type="EMBL" id="MDC0709767.1"/>
    </source>
</evidence>
<evidence type="ECO:0000256" key="3">
    <source>
        <dbReference type="ARBA" id="ARBA00022989"/>
    </source>
</evidence>
<gene>
    <name evidence="6" type="ORF">POL68_14945</name>
</gene>
<keyword evidence="3" id="KW-1133">Transmembrane helix</keyword>
<dbReference type="RefSeq" id="WP_272138606.1">
    <property type="nucleotide sequence ID" value="NZ_JAQNDM010000002.1"/>
</dbReference>
<protein>
    <submittedName>
        <fullName evidence="6">Translocation/assembly module TamB domain-containing protein</fullName>
    </submittedName>
</protein>
<reference evidence="6 7" key="1">
    <citation type="submission" date="2022-11" db="EMBL/GenBank/DDBJ databases">
        <title>Minimal conservation of predation-associated metabolite biosynthetic gene clusters underscores biosynthetic potential of Myxococcota including descriptions for ten novel species: Archangium lansinium sp. nov., Myxococcus landrumus sp. nov., Nannocystis bai.</title>
        <authorList>
            <person name="Ahearne A."/>
            <person name="Stevens C."/>
            <person name="Dowd S."/>
        </authorList>
    </citation>
    <scope>NUCLEOTIDE SEQUENCE [LARGE SCALE GENOMIC DNA]</scope>
    <source>
        <strain evidence="6 7">NCWAL01</strain>
    </source>
</reference>
<evidence type="ECO:0000256" key="1">
    <source>
        <dbReference type="ARBA" id="ARBA00004167"/>
    </source>
</evidence>
<comment type="subcellular location">
    <subcellularLocation>
        <location evidence="1">Membrane</location>
        <topology evidence="1">Single-pass membrane protein</topology>
    </subcellularLocation>
</comment>
<evidence type="ECO:0000313" key="7">
    <source>
        <dbReference type="Proteomes" id="UP001221838"/>
    </source>
</evidence>
<evidence type="ECO:0000256" key="2">
    <source>
        <dbReference type="ARBA" id="ARBA00022692"/>
    </source>
</evidence>
<keyword evidence="7" id="KW-1185">Reference proteome</keyword>
<keyword evidence="4" id="KW-0472">Membrane</keyword>
<dbReference type="PANTHER" id="PTHR36985:SF1">
    <property type="entry name" value="TRANSLOCATION AND ASSEMBLY MODULE SUBUNIT TAMB"/>
    <property type="match status" value="1"/>
</dbReference>
<dbReference type="Pfam" id="PF04357">
    <property type="entry name" value="TamB"/>
    <property type="match status" value="1"/>
</dbReference>
<dbReference type="InterPro" id="IPR007452">
    <property type="entry name" value="TamB_C"/>
</dbReference>
<proteinExistence type="predicted"/>
<organism evidence="6 7">
    <name type="scientific">Stigmatella ashevillensis</name>
    <dbReference type="NCBI Taxonomy" id="2995309"/>
    <lineage>
        <taxon>Bacteria</taxon>
        <taxon>Pseudomonadati</taxon>
        <taxon>Myxococcota</taxon>
        <taxon>Myxococcia</taxon>
        <taxon>Myxococcales</taxon>
        <taxon>Cystobacterineae</taxon>
        <taxon>Archangiaceae</taxon>
        <taxon>Stigmatella</taxon>
    </lineage>
</organism>
<keyword evidence="2" id="KW-0812">Transmembrane</keyword>
<accession>A0ABT5D7W9</accession>
<dbReference type="EMBL" id="JAQNDM010000002">
    <property type="protein sequence ID" value="MDC0709767.1"/>
    <property type="molecule type" value="Genomic_DNA"/>
</dbReference>
<dbReference type="Proteomes" id="UP001221838">
    <property type="component" value="Unassembled WGS sequence"/>
</dbReference>
<feature type="domain" description="Translocation and assembly module TamB C-terminal" evidence="5">
    <location>
        <begin position="955"/>
        <end position="1296"/>
    </location>
</feature>
<dbReference type="PANTHER" id="PTHR36985">
    <property type="entry name" value="TRANSLOCATION AND ASSEMBLY MODULE SUBUNIT TAMB"/>
    <property type="match status" value="1"/>
</dbReference>
<evidence type="ECO:0000259" key="5">
    <source>
        <dbReference type="Pfam" id="PF04357"/>
    </source>
</evidence>